<keyword evidence="7" id="KW-1185">Reference proteome</keyword>
<dbReference type="AlphaFoldDB" id="A0AAD9UV87"/>
<keyword evidence="4" id="KW-0472">Membrane</keyword>
<reference evidence="6" key="1">
    <citation type="journal article" date="2023" name="G3 (Bethesda)">
        <title>Whole genome assembly and annotation of the endangered Caribbean coral Acropora cervicornis.</title>
        <authorList>
            <person name="Selwyn J.D."/>
            <person name="Vollmer S.V."/>
        </authorList>
    </citation>
    <scope>NUCLEOTIDE SEQUENCE</scope>
    <source>
        <strain evidence="6">K2</strain>
    </source>
</reference>
<comment type="subcellular location">
    <subcellularLocation>
        <location evidence="1">Membrane</location>
        <topology evidence="1">Multi-pass membrane protein</topology>
    </subcellularLocation>
</comment>
<evidence type="ECO:0000256" key="5">
    <source>
        <dbReference type="SAM" id="MobiDB-lite"/>
    </source>
</evidence>
<dbReference type="InterPro" id="IPR036259">
    <property type="entry name" value="MFS_trans_sf"/>
</dbReference>
<name>A0AAD9UV87_ACRCE</name>
<dbReference type="PANTHER" id="PTHR24064">
    <property type="entry name" value="SOLUTE CARRIER FAMILY 22 MEMBER"/>
    <property type="match status" value="1"/>
</dbReference>
<evidence type="ECO:0000256" key="1">
    <source>
        <dbReference type="ARBA" id="ARBA00004141"/>
    </source>
</evidence>
<comment type="caution">
    <text evidence="6">The sequence shown here is derived from an EMBL/GenBank/DDBJ whole genome shotgun (WGS) entry which is preliminary data.</text>
</comment>
<dbReference type="SUPFAM" id="SSF103473">
    <property type="entry name" value="MFS general substrate transporter"/>
    <property type="match status" value="1"/>
</dbReference>
<sequence>MALALIGKFTISAAYYQIYIHTAELYPTVIRTIGVGFSSLCARVGGMAAPYIVDATPLVVPSIVFGATSFSAGLTALLLPETRGEPLPDFVGKGNEESGDTDSTEQKQEITDYTSTV</sequence>
<proteinExistence type="predicted"/>
<dbReference type="EMBL" id="JARQWQ010000100">
    <property type="protein sequence ID" value="KAK2551208.1"/>
    <property type="molecule type" value="Genomic_DNA"/>
</dbReference>
<evidence type="ECO:0000256" key="4">
    <source>
        <dbReference type="ARBA" id="ARBA00023136"/>
    </source>
</evidence>
<evidence type="ECO:0000313" key="6">
    <source>
        <dbReference type="EMBL" id="KAK2551208.1"/>
    </source>
</evidence>
<keyword evidence="3" id="KW-1133">Transmembrane helix</keyword>
<evidence type="ECO:0000256" key="2">
    <source>
        <dbReference type="ARBA" id="ARBA00022692"/>
    </source>
</evidence>
<feature type="region of interest" description="Disordered" evidence="5">
    <location>
        <begin position="87"/>
        <end position="117"/>
    </location>
</feature>
<gene>
    <name evidence="6" type="ORF">P5673_027972</name>
</gene>
<dbReference type="Gene3D" id="1.20.1250.20">
    <property type="entry name" value="MFS general substrate transporter like domains"/>
    <property type="match status" value="1"/>
</dbReference>
<dbReference type="Proteomes" id="UP001249851">
    <property type="component" value="Unassembled WGS sequence"/>
</dbReference>
<evidence type="ECO:0000256" key="3">
    <source>
        <dbReference type="ARBA" id="ARBA00022989"/>
    </source>
</evidence>
<protein>
    <submittedName>
        <fullName evidence="6">Solute carrier family 22 member 15</fullName>
    </submittedName>
</protein>
<organism evidence="6 7">
    <name type="scientific">Acropora cervicornis</name>
    <name type="common">Staghorn coral</name>
    <dbReference type="NCBI Taxonomy" id="6130"/>
    <lineage>
        <taxon>Eukaryota</taxon>
        <taxon>Metazoa</taxon>
        <taxon>Cnidaria</taxon>
        <taxon>Anthozoa</taxon>
        <taxon>Hexacorallia</taxon>
        <taxon>Scleractinia</taxon>
        <taxon>Astrocoeniina</taxon>
        <taxon>Acroporidae</taxon>
        <taxon>Acropora</taxon>
    </lineage>
</organism>
<evidence type="ECO:0000313" key="7">
    <source>
        <dbReference type="Proteomes" id="UP001249851"/>
    </source>
</evidence>
<reference evidence="6" key="2">
    <citation type="journal article" date="2023" name="Science">
        <title>Genomic signatures of disease resistance in endangered staghorn corals.</title>
        <authorList>
            <person name="Vollmer S.V."/>
            <person name="Selwyn J.D."/>
            <person name="Despard B.A."/>
            <person name="Roesel C.L."/>
        </authorList>
    </citation>
    <scope>NUCLEOTIDE SEQUENCE</scope>
    <source>
        <strain evidence="6">K2</strain>
    </source>
</reference>
<keyword evidence="2" id="KW-0812">Transmembrane</keyword>
<accession>A0AAD9UV87</accession>
<dbReference type="GO" id="GO:0016020">
    <property type="term" value="C:membrane"/>
    <property type="evidence" value="ECO:0007669"/>
    <property type="project" value="UniProtKB-SubCell"/>
</dbReference>